<dbReference type="EMBL" id="ML991799">
    <property type="protein sequence ID" value="KAF2234412.1"/>
    <property type="molecule type" value="Genomic_DNA"/>
</dbReference>
<dbReference type="Pfam" id="PF18951">
    <property type="entry name" value="DUF5695"/>
    <property type="match status" value="1"/>
</dbReference>
<evidence type="ECO:0000313" key="2">
    <source>
        <dbReference type="Proteomes" id="UP000800092"/>
    </source>
</evidence>
<dbReference type="OrthoDB" id="2730619at2759"/>
<sequence length="912" mass="99864">MYWSFLFLAGAAAAQTPFSTPNWQGLFAAGSGVLESLKPTTDLAFDFSPSDVFSTRNGNGNSHTGDISFRYRLTGQNDWIGADSATNRVNITSTEPQDSTGLLESDLDSLWPNVSSQLHVTRLWTQYQGDVILNFTLANVADTAIELGALGLAIEMNNIFINRTADETMQDCVLLDPYIGLGAGYVQVTRLTGTGPDMVITPFGNLTKFEAWRFLPERNNPYYQQQTYEGNYAYEIYTKAYAEQEWNATTPWNTPTSAMISPGESISVALRFSATSSVDQIEDAVASNDVPVAVGIPGYVLPHDIVGSLYINSSEAIQSMTVSPENGLSVSARNETLSGAWQAYEVLPSQEAFGRTRLDITYASGRTQAIHYYITNTGPDTLQNAGNFLTTKQWYTNTSDPFHRAPSVISYDYSVGNYVLQDNRAWIAGISDEGGAGSFLAAGMKQFIYPSAGEVAKLEQMVNETVWGYLQISSGPQKYAVRKSLFFYQPSAVPGYQYNKSINWNGAWNEAAAYATDRAYDYVHVSALYWSLYHAGRTTPGILTLQTPLWYLNQSYNTVAYTFGTSANGAPNTGYGDDGLMGETVWSYLLDSLRIENLTAEATNMESLMRARQRVWASETDPFGSEMAWDSTGQEGVYLWSTYFNDSTTANKSLNSIRGYMPTVPHWAWNGNARRYWDFLYAGKIPQIERQIHHYGSGLNSLPLLASYRSNPQPGTLKSLYDLRVAFGGNMGPLSNVRQDGSTSLAMHSYPELLEWDPYSGDYGPNFSGMVMGAGTYLVDHPVFGMVSFGGNIVSNMNANGNGDVTVQPRDAVRRRIFIAPLGLYVTFSAGAVQEFTYEPSTGALTVSVGKAQVDQASNAINTIMNFEQTSSVLGSASVTLATSGLTMQQGGYLVNLPSNGTTTLTFSKTSN</sequence>
<reference evidence="1" key="1">
    <citation type="journal article" date="2020" name="Stud. Mycol.">
        <title>101 Dothideomycetes genomes: a test case for predicting lifestyles and emergence of pathogens.</title>
        <authorList>
            <person name="Haridas S."/>
            <person name="Albert R."/>
            <person name="Binder M."/>
            <person name="Bloem J."/>
            <person name="Labutti K."/>
            <person name="Salamov A."/>
            <person name="Andreopoulos B."/>
            <person name="Baker S."/>
            <person name="Barry K."/>
            <person name="Bills G."/>
            <person name="Bluhm B."/>
            <person name="Cannon C."/>
            <person name="Castanera R."/>
            <person name="Culley D."/>
            <person name="Daum C."/>
            <person name="Ezra D."/>
            <person name="Gonzalez J."/>
            <person name="Henrissat B."/>
            <person name="Kuo A."/>
            <person name="Liang C."/>
            <person name="Lipzen A."/>
            <person name="Lutzoni F."/>
            <person name="Magnuson J."/>
            <person name="Mondo S."/>
            <person name="Nolan M."/>
            <person name="Ohm R."/>
            <person name="Pangilinan J."/>
            <person name="Park H.-J."/>
            <person name="Ramirez L."/>
            <person name="Alfaro M."/>
            <person name="Sun H."/>
            <person name="Tritt A."/>
            <person name="Yoshinaga Y."/>
            <person name="Zwiers L.-H."/>
            <person name="Turgeon B."/>
            <person name="Goodwin S."/>
            <person name="Spatafora J."/>
            <person name="Crous P."/>
            <person name="Grigoriev I."/>
        </authorList>
    </citation>
    <scope>NUCLEOTIDE SEQUENCE</scope>
    <source>
        <strain evidence="1">Tuck. ex Michener</strain>
    </source>
</reference>
<dbReference type="AlphaFoldDB" id="A0A6A6H8S5"/>
<dbReference type="Proteomes" id="UP000800092">
    <property type="component" value="Unassembled WGS sequence"/>
</dbReference>
<gene>
    <name evidence="1" type="ORF">EV356DRAFT_501985</name>
</gene>
<evidence type="ECO:0000313" key="1">
    <source>
        <dbReference type="EMBL" id="KAF2234412.1"/>
    </source>
</evidence>
<accession>A0A6A6H8S5</accession>
<name>A0A6A6H8S5_VIRVR</name>
<keyword evidence="2" id="KW-1185">Reference proteome</keyword>
<organism evidence="1 2">
    <name type="scientific">Viridothelium virens</name>
    <name type="common">Speckled blister lichen</name>
    <name type="synonym">Trypethelium virens</name>
    <dbReference type="NCBI Taxonomy" id="1048519"/>
    <lineage>
        <taxon>Eukaryota</taxon>
        <taxon>Fungi</taxon>
        <taxon>Dikarya</taxon>
        <taxon>Ascomycota</taxon>
        <taxon>Pezizomycotina</taxon>
        <taxon>Dothideomycetes</taxon>
        <taxon>Dothideomycetes incertae sedis</taxon>
        <taxon>Trypetheliales</taxon>
        <taxon>Trypetheliaceae</taxon>
        <taxon>Viridothelium</taxon>
    </lineage>
</organism>
<evidence type="ECO:0008006" key="3">
    <source>
        <dbReference type="Google" id="ProtNLM"/>
    </source>
</evidence>
<protein>
    <recommendedName>
        <fullName evidence="3">Glycoside hydrolase family 43 protein</fullName>
    </recommendedName>
</protein>
<dbReference type="InterPro" id="IPR043750">
    <property type="entry name" value="DUF5695"/>
</dbReference>
<proteinExistence type="predicted"/>